<keyword evidence="3" id="KW-1185">Reference proteome</keyword>
<dbReference type="Proteomes" id="UP001177140">
    <property type="component" value="Unassembled WGS sequence"/>
</dbReference>
<dbReference type="PANTHER" id="PTHR23272">
    <property type="entry name" value="BED FINGER-RELATED"/>
    <property type="match status" value="1"/>
</dbReference>
<sequence length="163" mass="19224">MAAILDPRIKGEFIPENLKSESHMEEVRNYFMKNYTNPQDREDGSYLSFTGEVARRRHRVNMTVYRDEFSQYLSEPPSPATDVFDWWKENTSRYPQLSLMARDFLAVQPTSVSPDEVFSGKGDEIDKQRFCLPYGSTRPVLCLREWIESGFKLKYRLQEVDFE</sequence>
<evidence type="ECO:0000313" key="2">
    <source>
        <dbReference type="EMBL" id="MCL7050378.1"/>
    </source>
</evidence>
<proteinExistence type="predicted"/>
<dbReference type="InterPro" id="IPR012337">
    <property type="entry name" value="RNaseH-like_sf"/>
</dbReference>
<dbReference type="Pfam" id="PF05699">
    <property type="entry name" value="Dimer_Tnp_hAT"/>
    <property type="match status" value="1"/>
</dbReference>
<reference evidence="2" key="1">
    <citation type="submission" date="2022-03" db="EMBL/GenBank/DDBJ databases">
        <title>A functionally conserved STORR gene fusion in Papaver species that diverged 16.8 million years ago.</title>
        <authorList>
            <person name="Catania T."/>
        </authorList>
    </citation>
    <scope>NUCLEOTIDE SEQUENCE</scope>
    <source>
        <strain evidence="2">S-191538</strain>
    </source>
</reference>
<dbReference type="AlphaFoldDB" id="A0AA41W054"/>
<evidence type="ECO:0000259" key="1">
    <source>
        <dbReference type="Pfam" id="PF05699"/>
    </source>
</evidence>
<dbReference type="EMBL" id="JAJJMA010327156">
    <property type="protein sequence ID" value="MCL7050378.1"/>
    <property type="molecule type" value="Genomic_DNA"/>
</dbReference>
<accession>A0AA41W054</accession>
<comment type="caution">
    <text evidence="2">The sequence shown here is derived from an EMBL/GenBank/DDBJ whole genome shotgun (WGS) entry which is preliminary data.</text>
</comment>
<protein>
    <recommendedName>
        <fullName evidence="1">HAT C-terminal dimerisation domain-containing protein</fullName>
    </recommendedName>
</protein>
<dbReference type="InterPro" id="IPR008906">
    <property type="entry name" value="HATC_C_dom"/>
</dbReference>
<feature type="non-terminal residue" evidence="2">
    <location>
        <position position="163"/>
    </location>
</feature>
<gene>
    <name evidence="2" type="ORF">MKW94_016928</name>
</gene>
<evidence type="ECO:0000313" key="3">
    <source>
        <dbReference type="Proteomes" id="UP001177140"/>
    </source>
</evidence>
<dbReference type="PANTHER" id="PTHR23272:SF21">
    <property type="entry name" value="BED ZINC FINGER AND HAT DIMERIZATION DOMAIN-CONTAINING PROTEIN"/>
    <property type="match status" value="1"/>
</dbReference>
<feature type="domain" description="HAT C-terminal dimerisation" evidence="1">
    <location>
        <begin position="68"/>
        <end position="147"/>
    </location>
</feature>
<dbReference type="SUPFAM" id="SSF53098">
    <property type="entry name" value="Ribonuclease H-like"/>
    <property type="match status" value="1"/>
</dbReference>
<organism evidence="2 3">
    <name type="scientific">Papaver nudicaule</name>
    <name type="common">Iceland poppy</name>
    <dbReference type="NCBI Taxonomy" id="74823"/>
    <lineage>
        <taxon>Eukaryota</taxon>
        <taxon>Viridiplantae</taxon>
        <taxon>Streptophyta</taxon>
        <taxon>Embryophyta</taxon>
        <taxon>Tracheophyta</taxon>
        <taxon>Spermatophyta</taxon>
        <taxon>Magnoliopsida</taxon>
        <taxon>Ranunculales</taxon>
        <taxon>Papaveraceae</taxon>
        <taxon>Papaveroideae</taxon>
        <taxon>Papaver</taxon>
    </lineage>
</organism>
<dbReference type="GO" id="GO:0046983">
    <property type="term" value="F:protein dimerization activity"/>
    <property type="evidence" value="ECO:0007669"/>
    <property type="project" value="InterPro"/>
</dbReference>
<name>A0AA41W054_PAPNU</name>